<dbReference type="EMBL" id="CACSLK010027751">
    <property type="protein sequence ID" value="CAA0827401.1"/>
    <property type="molecule type" value="Genomic_DNA"/>
</dbReference>
<name>A0A9N7NCC6_STRHE</name>
<dbReference type="InterPro" id="IPR004252">
    <property type="entry name" value="Probable_transposase_24"/>
</dbReference>
<dbReference type="OrthoDB" id="1294469at2759"/>
<sequence length="220" mass="25809">MQFARWKDIPTQNKKILWLAMKQKFNLEEDIGVKKIVFEQLNRQYQSLRHNLHEHYENNLDDENILEHPPKGITPENWAAVINYFETEDFKKVSERNKQNRRKLKLSHACGTKSIAQYCYEECDIETGKEPTRTSTWKKTRFSNNKNDWVDDASREVYEEILKFQNGGDEDIEDVVSEDEAFIKVLGPEKSSRLRGCGDGLKPPSKRGENVNQELAEENE</sequence>
<accession>A0A9N7NCC6</accession>
<dbReference type="PANTHER" id="PTHR33144:SF25">
    <property type="entry name" value="DUF4216 DOMAIN-CONTAINING PROTEIN"/>
    <property type="match status" value="1"/>
</dbReference>
<gene>
    <name evidence="2" type="ORF">SHERM_23096</name>
</gene>
<comment type="caution">
    <text evidence="2">The sequence shown here is derived from an EMBL/GenBank/DDBJ whole genome shotgun (WGS) entry which is preliminary data.</text>
</comment>
<keyword evidence="3" id="KW-1185">Reference proteome</keyword>
<dbReference type="Proteomes" id="UP001153555">
    <property type="component" value="Unassembled WGS sequence"/>
</dbReference>
<dbReference type="Pfam" id="PF03004">
    <property type="entry name" value="Transposase_24"/>
    <property type="match status" value="1"/>
</dbReference>
<feature type="region of interest" description="Disordered" evidence="1">
    <location>
        <begin position="193"/>
        <end position="220"/>
    </location>
</feature>
<evidence type="ECO:0000256" key="1">
    <source>
        <dbReference type="SAM" id="MobiDB-lite"/>
    </source>
</evidence>
<dbReference type="AlphaFoldDB" id="A0A9N7NCC6"/>
<evidence type="ECO:0000313" key="2">
    <source>
        <dbReference type="EMBL" id="CAA0827401.1"/>
    </source>
</evidence>
<evidence type="ECO:0000313" key="3">
    <source>
        <dbReference type="Proteomes" id="UP001153555"/>
    </source>
</evidence>
<protein>
    <submittedName>
        <fullName evidence="2">Uncharacterized protein</fullName>
    </submittedName>
</protein>
<dbReference type="PANTHER" id="PTHR33144">
    <property type="entry name" value="OS10G0409366 PROTEIN-RELATED"/>
    <property type="match status" value="1"/>
</dbReference>
<proteinExistence type="predicted"/>
<organism evidence="2 3">
    <name type="scientific">Striga hermonthica</name>
    <name type="common">Purple witchweed</name>
    <name type="synonym">Buchnera hermonthica</name>
    <dbReference type="NCBI Taxonomy" id="68872"/>
    <lineage>
        <taxon>Eukaryota</taxon>
        <taxon>Viridiplantae</taxon>
        <taxon>Streptophyta</taxon>
        <taxon>Embryophyta</taxon>
        <taxon>Tracheophyta</taxon>
        <taxon>Spermatophyta</taxon>
        <taxon>Magnoliopsida</taxon>
        <taxon>eudicotyledons</taxon>
        <taxon>Gunneridae</taxon>
        <taxon>Pentapetalae</taxon>
        <taxon>asterids</taxon>
        <taxon>lamiids</taxon>
        <taxon>Lamiales</taxon>
        <taxon>Orobanchaceae</taxon>
        <taxon>Buchnereae</taxon>
        <taxon>Striga</taxon>
    </lineage>
</organism>
<reference evidence="2" key="1">
    <citation type="submission" date="2019-12" db="EMBL/GenBank/DDBJ databases">
        <authorList>
            <person name="Scholes J."/>
        </authorList>
    </citation>
    <scope>NUCLEOTIDE SEQUENCE</scope>
</reference>